<keyword evidence="1" id="KW-0378">Hydrolase</keyword>
<dbReference type="InterPro" id="IPR027417">
    <property type="entry name" value="P-loop_NTPase"/>
</dbReference>
<accession>A0A5N8WQE5</accession>
<name>A0A5N8WQE5_9ACTN</name>
<dbReference type="RefSeq" id="WP_152860948.1">
    <property type="nucleotide sequence ID" value="NZ_VMNX01000022.1"/>
</dbReference>
<evidence type="ECO:0000313" key="2">
    <source>
        <dbReference type="Proteomes" id="UP000373149"/>
    </source>
</evidence>
<keyword evidence="2" id="KW-1185">Reference proteome</keyword>
<dbReference type="InterPro" id="IPR016024">
    <property type="entry name" value="ARM-type_fold"/>
</dbReference>
<dbReference type="SUPFAM" id="SSF48371">
    <property type="entry name" value="ARM repeat"/>
    <property type="match status" value="1"/>
</dbReference>
<keyword evidence="1" id="KW-0645">Protease</keyword>
<dbReference type="EMBL" id="VMNX01000022">
    <property type="protein sequence ID" value="MPY48774.1"/>
    <property type="molecule type" value="Genomic_DNA"/>
</dbReference>
<organism evidence="1 2">
    <name type="scientific">Streptomyces acidicola</name>
    <dbReference type="NCBI Taxonomy" id="2596892"/>
    <lineage>
        <taxon>Bacteria</taxon>
        <taxon>Bacillati</taxon>
        <taxon>Actinomycetota</taxon>
        <taxon>Actinomycetes</taxon>
        <taxon>Kitasatosporales</taxon>
        <taxon>Streptomycetaceae</taxon>
        <taxon>Streptomyces</taxon>
    </lineage>
</organism>
<dbReference type="GO" id="GO:0006508">
    <property type="term" value="P:proteolysis"/>
    <property type="evidence" value="ECO:0007669"/>
    <property type="project" value="UniProtKB-KW"/>
</dbReference>
<sequence length="1745" mass="189091">MLGIRRLLADCLVRITGSGAAGGTGFFVAPGTVLTCAHVVSGAEAGQSLRAEWQGGGAQARLIAVHPAPSGRSAAGPYPYPDLAVLKVERSGHPCVRLDLDEPRWEDRVHGCGYTRTWSRDDAQVEPVTFTYEGVHEVGGGLLKLAGGQAVPGMSGGPLLNLRTMGVCGVLKTTRDPALPTGGWGVPVGLLRKLHPEVVAAHDTFHRGDCRWREAADAVSPLLAGLTTFSASYAGRIENFLVEYLGRDGAPVPFGGRDPQMNMLTAWLADPQAAPYALVAAEAGRGKSALLVRWAQEVMRQERAHVVVVPVSIRFNTAQAGVVFPALATRLGEVYGEPPGATDMSAEQWKETCLGYLRRPPPDGRPLLVVMDGLDEATDWQPGPDLFPAAPGRGVRVLASARHLAGDTDDRGWLARLNWDSLAVSLPLPPMDRDGVRQVLHAMGDPLAGLATKVDVVSELYRLSEGDPLLVRLYVEALLPYGERAAAINADELPSISTGLEGYFSRWWDEQERQWRDRNRNPTAERQDLGDFLNVLACALGPLGHDDLAGIMPRPMSWLRLRALTSEVGRFVIGDGRDTGFVYSHPRLGMYFRELMGQLERDAWDERFLAHGRRALAQAREGTTAVPPYAVRFHGAHLERAQAPDEDLYALVDGGWLRACQALEGGDSTFLNDSERAWRRAEARCDDRAFEVRFLSALARASVAARSDGIPVALVDAAARAGILPPAQALALCRRMTYEHRRSAAVVRLAEVVGPEWLDECVAVAATVRATARRSATLAGLSPHLQEHSARRAVTVARSLEAPCPRAIALAALSVRLPRDERLALAREAVDSCAADEDGVRRGRALVLMASHLPKNLLPRAVQLARRTPDPLIVIRALCALARHLSKAEARAALEEACGRQEQVASVSHTVRARFALAEFAAAEERDDLLSMLVHVTPQVRYSLLIDAQPWLERSGAPLPPAVYDDLRNTPPADSEELVAALPSPVRRRLCSDLEVSGDDRIESLLFHAHLLAAEGHGETPDAVPRLLRRARELDRSARAAALTALAACHQGEAADALLREALDCAQLIDDAHARTELLSDVSANASEQILADLECDLVFRPGRLSDGEVLSFLGGSVPLADAAVEGAMARVARIADDDTRLQALMICLPRTPEQHRGKLGGYALTEALAQQNTKARATALQRLAQLPLPLELRHRVDIAQRMTLELITRVEYRLAMLGGDRVLAGMVSTAVDKERVIRECVVPLLVAIVEDPPFSSRSAELSAAVEALFGALPHRLSENLAALLWNISDQAQPWLRTWLLARLVSRLPAGQVVDAVNQVRALEIDPPEDVNRFQHVLAEEVAKVFPLLVPEARALLLGDALGRSPTLARIRALMPVVGADQTEDVLRHAQELPFPARVAAAMSVRQHVDTERFTSFLKLLTDTALAGGPGVGPAPLIDLARLVNDDDRANLLDAAAVALAHRKPSERRKVLDRLSARDRGRIVRFLLQRQALEPEELTPLLVDLPTELLGDVEQTVLSIESPQHRLTALGALITAAGRHTPERLWTEVLRAVRADLALRDATDGLFGLLQRNLPDMDNLRVSQLRTLVEAVDDSETRIALLCALARHASAPLRGALLAAALDAAETIVQDQRRAAALVPIAQSAVGWPDAVVRTLDAIVGIRPPDGRQRVLRVHVPALRDGIASGTVDVTALDRALRELSRMPRPLVVRDMALLATAGAALLPDHGGVPRAFLKAMHTVGGWWN</sequence>
<dbReference type="SUPFAM" id="SSF52540">
    <property type="entry name" value="P-loop containing nucleoside triphosphate hydrolases"/>
    <property type="match status" value="1"/>
</dbReference>
<gene>
    <name evidence="1" type="ORF">FPZ41_09410</name>
</gene>
<dbReference type="InterPro" id="IPR009003">
    <property type="entry name" value="Peptidase_S1_PA"/>
</dbReference>
<dbReference type="InterPro" id="IPR043504">
    <property type="entry name" value="Peptidase_S1_PA_chymotrypsin"/>
</dbReference>
<protein>
    <submittedName>
        <fullName evidence="1">Serine protease</fullName>
    </submittedName>
</protein>
<comment type="caution">
    <text evidence="1">The sequence shown here is derived from an EMBL/GenBank/DDBJ whole genome shotgun (WGS) entry which is preliminary data.</text>
</comment>
<dbReference type="Pfam" id="PF13365">
    <property type="entry name" value="Trypsin_2"/>
    <property type="match status" value="1"/>
</dbReference>
<reference evidence="1 2" key="1">
    <citation type="submission" date="2019-09" db="EMBL/GenBank/DDBJ databases">
        <authorList>
            <person name="Duangmal K."/>
            <person name="Teo W.F.A."/>
            <person name="Lipun K."/>
        </authorList>
    </citation>
    <scope>NUCLEOTIDE SEQUENCE [LARGE SCALE GENOMIC DNA]</scope>
    <source>
        <strain evidence="1 2">K1PN6</strain>
    </source>
</reference>
<dbReference type="GO" id="GO:0008233">
    <property type="term" value="F:peptidase activity"/>
    <property type="evidence" value="ECO:0007669"/>
    <property type="project" value="UniProtKB-KW"/>
</dbReference>
<dbReference type="Proteomes" id="UP000373149">
    <property type="component" value="Unassembled WGS sequence"/>
</dbReference>
<dbReference type="Gene3D" id="2.40.10.10">
    <property type="entry name" value="Trypsin-like serine proteases"/>
    <property type="match status" value="1"/>
</dbReference>
<evidence type="ECO:0000313" key="1">
    <source>
        <dbReference type="EMBL" id="MPY48774.1"/>
    </source>
</evidence>
<dbReference type="SUPFAM" id="SSF50494">
    <property type="entry name" value="Trypsin-like serine proteases"/>
    <property type="match status" value="1"/>
</dbReference>
<proteinExistence type="predicted"/>